<name>A0A433QQ59_9FUNG</name>
<evidence type="ECO:0000256" key="1">
    <source>
        <dbReference type="ARBA" id="ARBA00007571"/>
    </source>
</evidence>
<feature type="compositionally biased region" description="Basic and acidic residues" evidence="3">
    <location>
        <begin position="11"/>
        <end position="20"/>
    </location>
</feature>
<reference evidence="4 5" key="1">
    <citation type="journal article" date="2018" name="New Phytol.">
        <title>Phylogenomics of Endogonaceae and evolution of mycorrhizas within Mucoromycota.</title>
        <authorList>
            <person name="Chang Y."/>
            <person name="Desiro A."/>
            <person name="Na H."/>
            <person name="Sandor L."/>
            <person name="Lipzen A."/>
            <person name="Clum A."/>
            <person name="Barry K."/>
            <person name="Grigoriev I.V."/>
            <person name="Martin F.M."/>
            <person name="Stajich J.E."/>
            <person name="Smith M.E."/>
            <person name="Bonito G."/>
            <person name="Spatafora J.W."/>
        </authorList>
    </citation>
    <scope>NUCLEOTIDE SEQUENCE [LARGE SCALE GENOMIC DNA]</scope>
    <source>
        <strain evidence="4 5">AD002</strain>
    </source>
</reference>
<dbReference type="InterPro" id="IPR044643">
    <property type="entry name" value="TrpF_fam"/>
</dbReference>
<dbReference type="SUPFAM" id="SSF51366">
    <property type="entry name" value="Ribulose-phoshate binding barrel"/>
    <property type="match status" value="1"/>
</dbReference>
<dbReference type="InterPro" id="IPR013785">
    <property type="entry name" value="Aldolase_TIM"/>
</dbReference>
<keyword evidence="5" id="KW-1185">Reference proteome</keyword>
<feature type="compositionally biased region" description="Basic residues" evidence="3">
    <location>
        <begin position="1"/>
        <end position="10"/>
    </location>
</feature>
<accession>A0A433QQ59</accession>
<feature type="region of interest" description="Disordered" evidence="3">
    <location>
        <begin position="1"/>
        <end position="34"/>
    </location>
</feature>
<dbReference type="PANTHER" id="PTHR42894">
    <property type="entry name" value="N-(5'-PHOSPHORIBOSYL)ANTHRANILATE ISOMERASE"/>
    <property type="match status" value="1"/>
</dbReference>
<dbReference type="Gene3D" id="3.20.20.70">
    <property type="entry name" value="Aldolase class I"/>
    <property type="match status" value="1"/>
</dbReference>
<gene>
    <name evidence="4" type="ORF">BC938DRAFT_476724</name>
</gene>
<evidence type="ECO:0000256" key="3">
    <source>
        <dbReference type="SAM" id="MobiDB-lite"/>
    </source>
</evidence>
<sequence>METTRCRRRAGGRDEGHTHQDQGAAWTGREEGGIPTDAHIRRTTLVKLCGIQTLEAAVEATQAGADFIGIIFAKSRCQVHLDRTAQIIEAVRALNTVPAYSASFSPSQIPVITQPGYNTLVLLDAKVAALPDDRQGGKGVRFDWSIAKQVEDSEREEGSSGARRTGSRIWGRLESYEEGWGGRSTGLGLSDGGAELGTGTDGWGAVARVNGYGCRMKIVMFTGVIRTRCSVGMNGTSGSSRRIPSALVT</sequence>
<organism evidence="4 5">
    <name type="scientific">Jimgerdemannia flammicorona</name>
    <dbReference type="NCBI Taxonomy" id="994334"/>
    <lineage>
        <taxon>Eukaryota</taxon>
        <taxon>Fungi</taxon>
        <taxon>Fungi incertae sedis</taxon>
        <taxon>Mucoromycota</taxon>
        <taxon>Mucoromycotina</taxon>
        <taxon>Endogonomycetes</taxon>
        <taxon>Endogonales</taxon>
        <taxon>Endogonaceae</taxon>
        <taxon>Jimgerdemannia</taxon>
    </lineage>
</organism>
<proteinExistence type="inferred from homology"/>
<dbReference type="InterPro" id="IPR011060">
    <property type="entry name" value="RibuloseP-bd_barrel"/>
</dbReference>
<dbReference type="GO" id="GO:0000162">
    <property type="term" value="P:L-tryptophan biosynthetic process"/>
    <property type="evidence" value="ECO:0007669"/>
    <property type="project" value="InterPro"/>
</dbReference>
<protein>
    <recommendedName>
        <fullName evidence="2">N-(5'-phosphoribosyl)anthranilate isomerase</fullName>
    </recommendedName>
</protein>
<dbReference type="Proteomes" id="UP000274822">
    <property type="component" value="Unassembled WGS sequence"/>
</dbReference>
<evidence type="ECO:0000256" key="2">
    <source>
        <dbReference type="ARBA" id="ARBA00022272"/>
    </source>
</evidence>
<dbReference type="AlphaFoldDB" id="A0A433QQ59"/>
<dbReference type="PANTHER" id="PTHR42894:SF1">
    <property type="entry name" value="N-(5'-PHOSPHORIBOSYL)ANTHRANILATE ISOMERASE"/>
    <property type="match status" value="1"/>
</dbReference>
<evidence type="ECO:0000313" key="4">
    <source>
        <dbReference type="EMBL" id="RUS31933.1"/>
    </source>
</evidence>
<dbReference type="EMBL" id="RBNJ01002478">
    <property type="protein sequence ID" value="RUS31933.1"/>
    <property type="molecule type" value="Genomic_DNA"/>
</dbReference>
<comment type="caution">
    <text evidence="4">The sequence shown here is derived from an EMBL/GenBank/DDBJ whole genome shotgun (WGS) entry which is preliminary data.</text>
</comment>
<dbReference type="GO" id="GO:0004640">
    <property type="term" value="F:phosphoribosylanthranilate isomerase activity"/>
    <property type="evidence" value="ECO:0007669"/>
    <property type="project" value="InterPro"/>
</dbReference>
<evidence type="ECO:0000313" key="5">
    <source>
        <dbReference type="Proteomes" id="UP000274822"/>
    </source>
</evidence>
<comment type="similarity">
    <text evidence="1">Belongs to the TrpF family.</text>
</comment>